<evidence type="ECO:0000259" key="14">
    <source>
        <dbReference type="PROSITE" id="PS52039"/>
    </source>
</evidence>
<dbReference type="GO" id="GO:0046872">
    <property type="term" value="F:metal ion binding"/>
    <property type="evidence" value="ECO:0007669"/>
    <property type="project" value="UniProtKB-KW"/>
</dbReference>
<keyword evidence="5" id="KW-0460">Magnesium</keyword>
<dbReference type="SMART" id="SM00493">
    <property type="entry name" value="TOPRIM"/>
    <property type="match status" value="1"/>
</dbReference>
<evidence type="ECO:0000256" key="12">
    <source>
        <dbReference type="ARBA" id="ARBA00032877"/>
    </source>
</evidence>
<dbReference type="InterPro" id="IPR023405">
    <property type="entry name" value="Topo_IA_core_domain"/>
</dbReference>
<dbReference type="SUPFAM" id="SSF56712">
    <property type="entry name" value="Prokaryotic type I DNA topoisomerase"/>
    <property type="match status" value="1"/>
</dbReference>
<evidence type="ECO:0000256" key="7">
    <source>
        <dbReference type="ARBA" id="ARBA00023125"/>
    </source>
</evidence>
<dbReference type="InterPro" id="IPR000380">
    <property type="entry name" value="Topo_IA"/>
</dbReference>
<evidence type="ECO:0000256" key="2">
    <source>
        <dbReference type="ARBA" id="ARBA00009446"/>
    </source>
</evidence>
<dbReference type="PANTHER" id="PTHR11390:SF21">
    <property type="entry name" value="DNA TOPOISOMERASE 3-ALPHA"/>
    <property type="match status" value="1"/>
</dbReference>
<dbReference type="InterPro" id="IPR003602">
    <property type="entry name" value="Topo_IA_DNA-bd_dom"/>
</dbReference>
<dbReference type="InterPro" id="IPR013825">
    <property type="entry name" value="Topo_IA_cen_sub2"/>
</dbReference>
<evidence type="ECO:0000313" key="16">
    <source>
        <dbReference type="Proteomes" id="UP000192660"/>
    </source>
</evidence>
<dbReference type="PRINTS" id="PR00417">
    <property type="entry name" value="PRTPISMRASEI"/>
</dbReference>
<dbReference type="Pfam" id="PF13342">
    <property type="entry name" value="Toprim_Crpt"/>
    <property type="match status" value="1"/>
</dbReference>
<keyword evidence="8 15" id="KW-0413">Isomerase</keyword>
<dbReference type="GO" id="GO:0003917">
    <property type="term" value="F:DNA topoisomerase type I (single strand cut, ATP-independent) activity"/>
    <property type="evidence" value="ECO:0007669"/>
    <property type="project" value="UniProtKB-EC"/>
</dbReference>
<keyword evidence="16" id="KW-1185">Reference proteome</keyword>
<evidence type="ECO:0000256" key="4">
    <source>
        <dbReference type="ARBA" id="ARBA00022723"/>
    </source>
</evidence>
<feature type="domain" description="Topo IA-type catalytic" evidence="14">
    <location>
        <begin position="149"/>
        <end position="578"/>
    </location>
</feature>
<dbReference type="Gene3D" id="1.10.290.10">
    <property type="entry name" value="Topoisomerase I, domain 4"/>
    <property type="match status" value="1"/>
</dbReference>
<evidence type="ECO:0000256" key="10">
    <source>
        <dbReference type="ARBA" id="ARBA00031985"/>
    </source>
</evidence>
<dbReference type="EC" id="5.6.2.1" evidence="3"/>
<dbReference type="GO" id="GO:0003677">
    <property type="term" value="F:DNA binding"/>
    <property type="evidence" value="ECO:0007669"/>
    <property type="project" value="UniProtKB-KW"/>
</dbReference>
<dbReference type="CDD" id="cd03362">
    <property type="entry name" value="TOPRIM_TopoIA_TopoIII"/>
    <property type="match status" value="1"/>
</dbReference>
<keyword evidence="4" id="KW-0479">Metal-binding</keyword>
<dbReference type="GO" id="GO:0043597">
    <property type="term" value="C:cytoplasmic replication fork"/>
    <property type="evidence" value="ECO:0007669"/>
    <property type="project" value="TreeGrafter"/>
</dbReference>
<evidence type="ECO:0000256" key="6">
    <source>
        <dbReference type="ARBA" id="ARBA00023029"/>
    </source>
</evidence>
<dbReference type="SMART" id="SM00437">
    <property type="entry name" value="TOP1Ac"/>
    <property type="match status" value="1"/>
</dbReference>
<evidence type="ECO:0000313" key="15">
    <source>
        <dbReference type="EMBL" id="SMC06879.1"/>
    </source>
</evidence>
<dbReference type="SMART" id="SM00436">
    <property type="entry name" value="TOP1Bc"/>
    <property type="match status" value="1"/>
</dbReference>
<evidence type="ECO:0000256" key="3">
    <source>
        <dbReference type="ARBA" id="ARBA00012891"/>
    </source>
</evidence>
<dbReference type="InterPro" id="IPR013826">
    <property type="entry name" value="Topo_IA_cen_sub3"/>
</dbReference>
<dbReference type="OrthoDB" id="9803554at2"/>
<sequence>MICIVAEKPSVARDIAGVLGHPEKHDGYLIVGHYTITWAFGHLVTLADPEVYDPAWARWTWATLPMLPERFQLVPIAKSQTQLKVIHRLMQKADRIICATDADREGELIFRYIYRLAGLHKPVERLWLSENTPQAIQSALAAMKPLSAFNALAQAAEARAQADWLVGLNATRAVTLRHGVPGQGALSVGRVQTPTLALIAARDAEIAAFMPTPYWQVAVTFQAPQGEYVGLWTDQDTDRVTDKTHAQRVVERVPPGTPGTILSVERQRVTVHPPLLFSLNDLQKEAHRRFGMTAQQTLDAAQALYEKRLTSYPRTDARVLTHAIAETVPDRLHTLPETYQAWTAACRVPTRLINDQKVAEAGHYAIIPTAHGGPIPPLSDAEQHLYDLIIRRFIAALMPTGEDERITIRTQAGGEHFITKGTVIITEGWRAVLKDVNRQEAVGEEQEEIEERGPIPAGLHDGESVEVHRADVQEKTTKAPPRLNDATLLGLMEKHGLGTPATRARIVEVLLARGYVQRQKKALVSTAKGQALLQVLPAAIQSPELTGQWEAQLETIAAGTGSVVEFMTKIRAYTQELVTAAQIHAAQAIGTDLGACPVCHQGRIVAGKKAWGCSRWREGCTFTIWKTVAGKTLTESQVKTLLVGKTTSELKGFTSKTGKPFSAKLRLVDGKIQFVFESPKKHRA</sequence>
<dbReference type="Gene3D" id="3.40.50.140">
    <property type="match status" value="1"/>
</dbReference>
<evidence type="ECO:0000256" key="5">
    <source>
        <dbReference type="ARBA" id="ARBA00022842"/>
    </source>
</evidence>
<dbReference type="Gene3D" id="2.70.20.10">
    <property type="entry name" value="Topoisomerase I, domain 3"/>
    <property type="match status" value="1"/>
</dbReference>
<evidence type="ECO:0000256" key="9">
    <source>
        <dbReference type="ARBA" id="ARBA00030003"/>
    </source>
</evidence>
<dbReference type="EMBL" id="FWWY01000001">
    <property type="protein sequence ID" value="SMC06879.1"/>
    <property type="molecule type" value="Genomic_DNA"/>
</dbReference>
<dbReference type="Pfam" id="PF01131">
    <property type="entry name" value="Topoisom_bac"/>
    <property type="match status" value="1"/>
</dbReference>
<dbReference type="PROSITE" id="PS52039">
    <property type="entry name" value="TOPO_IA_2"/>
    <property type="match status" value="1"/>
</dbReference>
<dbReference type="NCBIfam" id="NF005829">
    <property type="entry name" value="PRK07726.1"/>
    <property type="match status" value="1"/>
</dbReference>
<dbReference type="GO" id="GO:0006265">
    <property type="term" value="P:DNA topological change"/>
    <property type="evidence" value="ECO:0007669"/>
    <property type="project" value="InterPro"/>
</dbReference>
<organism evidence="15 16">
    <name type="scientific">Sulfobacillus thermosulfidooxidans (strain DSM 9293 / VKM B-1269 / AT-1)</name>
    <dbReference type="NCBI Taxonomy" id="929705"/>
    <lineage>
        <taxon>Bacteria</taxon>
        <taxon>Bacillati</taxon>
        <taxon>Bacillota</taxon>
        <taxon>Clostridia</taxon>
        <taxon>Eubacteriales</taxon>
        <taxon>Clostridiales Family XVII. Incertae Sedis</taxon>
        <taxon>Sulfobacillus</taxon>
    </lineage>
</organism>
<evidence type="ECO:0000259" key="13">
    <source>
        <dbReference type="PROSITE" id="PS50880"/>
    </source>
</evidence>
<dbReference type="AlphaFoldDB" id="A0A1W1WL17"/>
<evidence type="ECO:0000256" key="1">
    <source>
        <dbReference type="ARBA" id="ARBA00000213"/>
    </source>
</evidence>
<dbReference type="CDD" id="cd00186">
    <property type="entry name" value="TOP1Ac"/>
    <property type="match status" value="1"/>
</dbReference>
<dbReference type="NCBIfam" id="TIGR01056">
    <property type="entry name" value="topB"/>
    <property type="match status" value="1"/>
</dbReference>
<feature type="domain" description="Toprim" evidence="13">
    <location>
        <begin position="1"/>
        <end position="132"/>
    </location>
</feature>
<dbReference type="InterPro" id="IPR013497">
    <property type="entry name" value="Topo_IA_cen"/>
</dbReference>
<dbReference type="InterPro" id="IPR025589">
    <property type="entry name" value="Toprim_C_rpt"/>
</dbReference>
<evidence type="ECO:0000256" key="11">
    <source>
        <dbReference type="ARBA" id="ARBA00032235"/>
    </source>
</evidence>
<dbReference type="PROSITE" id="PS00396">
    <property type="entry name" value="TOPO_IA_1"/>
    <property type="match status" value="1"/>
</dbReference>
<keyword evidence="6" id="KW-0799">Topoisomerase</keyword>
<dbReference type="InterPro" id="IPR006171">
    <property type="entry name" value="TOPRIM_dom"/>
</dbReference>
<dbReference type="InterPro" id="IPR013824">
    <property type="entry name" value="Topo_IA_cen_sub1"/>
</dbReference>
<gene>
    <name evidence="15" type="ORF">SAMN00768000_3075</name>
</gene>
<reference evidence="16" key="1">
    <citation type="submission" date="2017-04" db="EMBL/GenBank/DDBJ databases">
        <authorList>
            <person name="Varghese N."/>
            <person name="Submissions S."/>
        </authorList>
    </citation>
    <scope>NUCLEOTIDE SEQUENCE [LARGE SCALE GENOMIC DNA]</scope>
    <source>
        <strain evidence="16">DSM 9293</strain>
    </source>
</reference>
<dbReference type="Proteomes" id="UP000192660">
    <property type="component" value="Unassembled WGS sequence"/>
</dbReference>
<accession>A0A1W1WL17</accession>
<comment type="similarity">
    <text evidence="2">Belongs to the type IA topoisomerase family.</text>
</comment>
<dbReference type="InterPro" id="IPR005738">
    <property type="entry name" value="TopoIII"/>
</dbReference>
<dbReference type="PANTHER" id="PTHR11390">
    <property type="entry name" value="PROKARYOTIC DNA TOPOISOMERASE"/>
    <property type="match status" value="1"/>
</dbReference>
<comment type="catalytic activity">
    <reaction evidence="1">
        <text>ATP-independent breakage of single-stranded DNA, followed by passage and rejoining.</text>
        <dbReference type="EC" id="5.6.2.1"/>
    </reaction>
</comment>
<dbReference type="InterPro" id="IPR003601">
    <property type="entry name" value="Topo_IA_2"/>
</dbReference>
<evidence type="ECO:0000256" key="8">
    <source>
        <dbReference type="ARBA" id="ARBA00023235"/>
    </source>
</evidence>
<proteinExistence type="inferred from homology"/>
<dbReference type="Gene3D" id="1.10.460.10">
    <property type="entry name" value="Topoisomerase I, domain 2"/>
    <property type="match status" value="1"/>
</dbReference>
<dbReference type="GO" id="GO:0006310">
    <property type="term" value="P:DNA recombination"/>
    <property type="evidence" value="ECO:0007669"/>
    <property type="project" value="TreeGrafter"/>
</dbReference>
<dbReference type="Pfam" id="PF01751">
    <property type="entry name" value="Toprim"/>
    <property type="match status" value="1"/>
</dbReference>
<protein>
    <recommendedName>
        <fullName evidence="3">DNA topoisomerase</fullName>
        <ecNumber evidence="3">5.6.2.1</ecNumber>
    </recommendedName>
    <alternativeName>
        <fullName evidence="12">Omega-protein</fullName>
    </alternativeName>
    <alternativeName>
        <fullName evidence="11">Relaxing enzyme</fullName>
    </alternativeName>
    <alternativeName>
        <fullName evidence="9">Swivelase</fullName>
    </alternativeName>
    <alternativeName>
        <fullName evidence="10">Untwisting enzyme</fullName>
    </alternativeName>
</protein>
<dbReference type="InterPro" id="IPR023406">
    <property type="entry name" value="Topo_IA_AS"/>
</dbReference>
<name>A0A1W1WL17_SULTA</name>
<dbReference type="RefSeq" id="WP_020373506.1">
    <property type="nucleotide sequence ID" value="NZ_FWWY01000001.1"/>
</dbReference>
<dbReference type="GO" id="GO:0006281">
    <property type="term" value="P:DNA repair"/>
    <property type="evidence" value="ECO:0007669"/>
    <property type="project" value="TreeGrafter"/>
</dbReference>
<keyword evidence="7" id="KW-0238">DNA-binding</keyword>
<dbReference type="PROSITE" id="PS50880">
    <property type="entry name" value="TOPRIM"/>
    <property type="match status" value="1"/>
</dbReference>
<dbReference type="InterPro" id="IPR034144">
    <property type="entry name" value="TOPRIM_TopoIII"/>
</dbReference>